<dbReference type="PANTHER" id="PTHR15108">
    <property type="entry name" value="N-ACYLGLUCOSAMINE-2-EPIMERASE"/>
    <property type="match status" value="1"/>
</dbReference>
<dbReference type="EMBL" id="MQSV01000001">
    <property type="protein sequence ID" value="OKL49895.1"/>
    <property type="molecule type" value="Genomic_DNA"/>
</dbReference>
<evidence type="ECO:0000313" key="4">
    <source>
        <dbReference type="Proteomes" id="UP000186785"/>
    </source>
</evidence>
<reference evidence="3 4" key="1">
    <citation type="submission" date="2016-11" db="EMBL/GenBank/DDBJ databases">
        <title>Actinomyces gypaetusis sp. nov. isolated from the vulture Gypaetus barbatus in Qinghai Tibet Plateau China.</title>
        <authorList>
            <person name="Meng X."/>
        </authorList>
    </citation>
    <scope>NUCLEOTIDE SEQUENCE [LARGE SCALE GENOMIC DNA]</scope>
    <source>
        <strain evidence="3 4">VUL4_2</strain>
    </source>
</reference>
<evidence type="ECO:0000256" key="2">
    <source>
        <dbReference type="ARBA" id="ARBA00023235"/>
    </source>
</evidence>
<dbReference type="GO" id="GO:0016853">
    <property type="term" value="F:isomerase activity"/>
    <property type="evidence" value="ECO:0007669"/>
    <property type="project" value="UniProtKB-KW"/>
</dbReference>
<name>A0A1Q5PR35_9ACTO</name>
<dbReference type="STRING" id="1921764.BSR28_08595"/>
<dbReference type="InterPro" id="IPR008928">
    <property type="entry name" value="6-hairpin_glycosidase_sf"/>
</dbReference>
<keyword evidence="4" id="KW-1185">Reference proteome</keyword>
<sequence>MKSQAPLGFGYLGRDGQLIESEGMQLWINCRMTHIACVAYMRGYQEALPMAEHGLKALLGVFHDEEFGGWYSRVELDGKPSNPAASKEAYAHAFVCLAASSLVQAKIPGAQELLDLAIASQLEHWWDPQAGMVVNEISSDFSEVDAYRGINAAMHSVEAYQALADVTGDESWADRALLMIDFTVDQAKAHGWRIPEHYNSLWEPDLDYNLDRPADPFRPYGATPGHGFEWARLVLQLALRRGRSDLYAPALELFKRALADGWAADGKPGFVYATDFEGEVSVAARMHWVLVEAISAANALAQLGVEAEGLDLVALQAQWWAYAEQVLIDSPGRWNHEVNGDGEVVTETWPGMPDIYHAAQATYFPFAELPLSFSGSAAQQRG</sequence>
<dbReference type="InterPro" id="IPR012341">
    <property type="entry name" value="6hp_glycosidase-like_sf"/>
</dbReference>
<dbReference type="SUPFAM" id="SSF48208">
    <property type="entry name" value="Six-hairpin glycosidases"/>
    <property type="match status" value="1"/>
</dbReference>
<dbReference type="Gene3D" id="1.50.10.10">
    <property type="match status" value="1"/>
</dbReference>
<comment type="similarity">
    <text evidence="1">Belongs to the N-acylglucosamine 2-epimerase family.</text>
</comment>
<dbReference type="AlphaFoldDB" id="A0A1Q5PR35"/>
<gene>
    <name evidence="3" type="ORF">BSR29_02615</name>
</gene>
<evidence type="ECO:0000256" key="1">
    <source>
        <dbReference type="ARBA" id="ARBA00008558"/>
    </source>
</evidence>
<comment type="caution">
    <text evidence="3">The sequence shown here is derived from an EMBL/GenBank/DDBJ whole genome shotgun (WGS) entry which is preliminary data.</text>
</comment>
<organism evidence="3 4">
    <name type="scientific">Boudabousia liubingyangii</name>
    <dbReference type="NCBI Taxonomy" id="1921764"/>
    <lineage>
        <taxon>Bacteria</taxon>
        <taxon>Bacillati</taxon>
        <taxon>Actinomycetota</taxon>
        <taxon>Actinomycetes</taxon>
        <taxon>Actinomycetales</taxon>
        <taxon>Actinomycetaceae</taxon>
        <taxon>Boudabousia</taxon>
    </lineage>
</organism>
<dbReference type="InterPro" id="IPR010819">
    <property type="entry name" value="AGE/CE"/>
</dbReference>
<dbReference type="Pfam" id="PF07221">
    <property type="entry name" value="GlcNAc_2-epim"/>
    <property type="match status" value="1"/>
</dbReference>
<dbReference type="Proteomes" id="UP000186785">
    <property type="component" value="Unassembled WGS sequence"/>
</dbReference>
<evidence type="ECO:0000313" key="3">
    <source>
        <dbReference type="EMBL" id="OKL49895.1"/>
    </source>
</evidence>
<keyword evidence="2" id="KW-0413">Isomerase</keyword>
<accession>A0A1Q5PR35</accession>
<proteinExistence type="inferred from homology"/>
<evidence type="ECO:0008006" key="5">
    <source>
        <dbReference type="Google" id="ProtNLM"/>
    </source>
</evidence>
<protein>
    <recommendedName>
        <fullName evidence="5">AGE family epimerase/isomerase</fullName>
    </recommendedName>
</protein>
<dbReference type="GO" id="GO:0005975">
    <property type="term" value="P:carbohydrate metabolic process"/>
    <property type="evidence" value="ECO:0007669"/>
    <property type="project" value="InterPro"/>
</dbReference>